<evidence type="ECO:0000313" key="3">
    <source>
        <dbReference type="Proteomes" id="UP001194468"/>
    </source>
</evidence>
<organism evidence="2 3">
    <name type="scientific">Boletus edulis BED1</name>
    <dbReference type="NCBI Taxonomy" id="1328754"/>
    <lineage>
        <taxon>Eukaryota</taxon>
        <taxon>Fungi</taxon>
        <taxon>Dikarya</taxon>
        <taxon>Basidiomycota</taxon>
        <taxon>Agaricomycotina</taxon>
        <taxon>Agaricomycetes</taxon>
        <taxon>Agaricomycetidae</taxon>
        <taxon>Boletales</taxon>
        <taxon>Boletineae</taxon>
        <taxon>Boletaceae</taxon>
        <taxon>Boletoideae</taxon>
        <taxon>Boletus</taxon>
    </lineage>
</organism>
<dbReference type="InterPro" id="IPR057670">
    <property type="entry name" value="SH3_retrovirus"/>
</dbReference>
<evidence type="ECO:0000259" key="1">
    <source>
        <dbReference type="Pfam" id="PF25597"/>
    </source>
</evidence>
<feature type="domain" description="Retroviral polymerase SH3-like" evidence="1">
    <location>
        <begin position="1"/>
        <end position="35"/>
    </location>
</feature>
<keyword evidence="3" id="KW-1185">Reference proteome</keyword>
<gene>
    <name evidence="2" type="ORF">L210DRAFT_3323458</name>
</gene>
<protein>
    <recommendedName>
        <fullName evidence="1">Retroviral polymerase SH3-like domain-containing protein</fullName>
    </recommendedName>
</protein>
<name>A0AAD4BHC3_BOLED</name>
<accession>A0AAD4BHC3</accession>
<dbReference type="EMBL" id="WHUW01000066">
    <property type="protein sequence ID" value="KAF8429848.1"/>
    <property type="molecule type" value="Genomic_DNA"/>
</dbReference>
<dbReference type="Pfam" id="PF25597">
    <property type="entry name" value="SH3_retrovirus"/>
    <property type="match status" value="1"/>
</dbReference>
<dbReference type="AlphaFoldDB" id="A0AAD4BHC3"/>
<dbReference type="Proteomes" id="UP001194468">
    <property type="component" value="Unassembled WGS sequence"/>
</dbReference>
<feature type="non-terminal residue" evidence="2">
    <location>
        <position position="68"/>
    </location>
</feature>
<reference evidence="2" key="1">
    <citation type="submission" date="2019-10" db="EMBL/GenBank/DDBJ databases">
        <authorList>
            <consortium name="DOE Joint Genome Institute"/>
            <person name="Kuo A."/>
            <person name="Miyauchi S."/>
            <person name="Kiss E."/>
            <person name="Drula E."/>
            <person name="Kohler A."/>
            <person name="Sanchez-Garcia M."/>
            <person name="Andreopoulos B."/>
            <person name="Barry K.W."/>
            <person name="Bonito G."/>
            <person name="Buee M."/>
            <person name="Carver A."/>
            <person name="Chen C."/>
            <person name="Cichocki N."/>
            <person name="Clum A."/>
            <person name="Culley D."/>
            <person name="Crous P.W."/>
            <person name="Fauchery L."/>
            <person name="Girlanda M."/>
            <person name="Hayes R."/>
            <person name="Keri Z."/>
            <person name="LaButti K."/>
            <person name="Lipzen A."/>
            <person name="Lombard V."/>
            <person name="Magnuson J."/>
            <person name="Maillard F."/>
            <person name="Morin E."/>
            <person name="Murat C."/>
            <person name="Nolan M."/>
            <person name="Ohm R."/>
            <person name="Pangilinan J."/>
            <person name="Pereira M."/>
            <person name="Perotto S."/>
            <person name="Peter M."/>
            <person name="Riley R."/>
            <person name="Sitrit Y."/>
            <person name="Stielow B."/>
            <person name="Szollosi G."/>
            <person name="Zifcakova L."/>
            <person name="Stursova M."/>
            <person name="Spatafora J.W."/>
            <person name="Tedersoo L."/>
            <person name="Vaario L.-M."/>
            <person name="Yamada A."/>
            <person name="Yan M."/>
            <person name="Wang P."/>
            <person name="Xu J."/>
            <person name="Bruns T."/>
            <person name="Baldrian P."/>
            <person name="Vilgalys R."/>
            <person name="Henrissat B."/>
            <person name="Grigoriev I.V."/>
            <person name="Hibbett D."/>
            <person name="Nagy L.G."/>
            <person name="Martin F.M."/>
        </authorList>
    </citation>
    <scope>NUCLEOTIDE SEQUENCE</scope>
    <source>
        <strain evidence="2">BED1</strain>
    </source>
</reference>
<comment type="caution">
    <text evidence="2">The sequence shown here is derived from an EMBL/GenBank/DDBJ whole genome shotgun (WGS) entry which is preliminary data.</text>
</comment>
<proteinExistence type="predicted"/>
<evidence type="ECO:0000313" key="2">
    <source>
        <dbReference type="EMBL" id="KAF8429848.1"/>
    </source>
</evidence>
<reference evidence="2" key="2">
    <citation type="journal article" date="2020" name="Nat. Commun.">
        <title>Large-scale genome sequencing of mycorrhizal fungi provides insights into the early evolution of symbiotic traits.</title>
        <authorList>
            <person name="Miyauchi S."/>
            <person name="Kiss E."/>
            <person name="Kuo A."/>
            <person name="Drula E."/>
            <person name="Kohler A."/>
            <person name="Sanchez-Garcia M."/>
            <person name="Morin E."/>
            <person name="Andreopoulos B."/>
            <person name="Barry K.W."/>
            <person name="Bonito G."/>
            <person name="Buee M."/>
            <person name="Carver A."/>
            <person name="Chen C."/>
            <person name="Cichocki N."/>
            <person name="Clum A."/>
            <person name="Culley D."/>
            <person name="Crous P.W."/>
            <person name="Fauchery L."/>
            <person name="Girlanda M."/>
            <person name="Hayes R.D."/>
            <person name="Keri Z."/>
            <person name="LaButti K."/>
            <person name="Lipzen A."/>
            <person name="Lombard V."/>
            <person name="Magnuson J."/>
            <person name="Maillard F."/>
            <person name="Murat C."/>
            <person name="Nolan M."/>
            <person name="Ohm R.A."/>
            <person name="Pangilinan J."/>
            <person name="Pereira M.F."/>
            <person name="Perotto S."/>
            <person name="Peter M."/>
            <person name="Pfister S."/>
            <person name="Riley R."/>
            <person name="Sitrit Y."/>
            <person name="Stielow J.B."/>
            <person name="Szollosi G."/>
            <person name="Zifcakova L."/>
            <person name="Stursova M."/>
            <person name="Spatafora J.W."/>
            <person name="Tedersoo L."/>
            <person name="Vaario L.M."/>
            <person name="Yamada A."/>
            <person name="Yan M."/>
            <person name="Wang P."/>
            <person name="Xu J."/>
            <person name="Bruns T."/>
            <person name="Baldrian P."/>
            <person name="Vilgalys R."/>
            <person name="Dunand C."/>
            <person name="Henrissat B."/>
            <person name="Grigoriev I.V."/>
            <person name="Hibbett D."/>
            <person name="Nagy L.G."/>
            <person name="Martin F.M."/>
        </authorList>
    </citation>
    <scope>NUCLEOTIDE SEQUENCE</scope>
    <source>
        <strain evidence="2">BED1</strain>
    </source>
</reference>
<sequence>MIGYTHGQQAYKLLDIKRRTIISSRHVTFDESGTISGAESAPWNTPAVEGQWEGLIPEQDHDDDDHQL</sequence>